<dbReference type="InterPro" id="IPR001878">
    <property type="entry name" value="Znf_CCHC"/>
</dbReference>
<evidence type="ECO:0000256" key="2">
    <source>
        <dbReference type="SAM" id="MobiDB-lite"/>
    </source>
</evidence>
<dbReference type="EMBL" id="JABSTR010000007">
    <property type="protein sequence ID" value="KAH9375562.1"/>
    <property type="molecule type" value="Genomic_DNA"/>
</dbReference>
<protein>
    <recommendedName>
        <fullName evidence="3">CCHC-type domain-containing protein</fullName>
    </recommendedName>
</protein>
<dbReference type="GO" id="GO:0003676">
    <property type="term" value="F:nucleic acid binding"/>
    <property type="evidence" value="ECO:0007669"/>
    <property type="project" value="InterPro"/>
</dbReference>
<evidence type="ECO:0000313" key="5">
    <source>
        <dbReference type="Proteomes" id="UP000821853"/>
    </source>
</evidence>
<dbReference type="OrthoDB" id="6514112at2759"/>
<sequence length="676" mass="74523">MEHERRVRGSLRAAITKAIAALDALLEDPAAPETRIQGYVTLLTEKQTELRALDAKIQAQLSDEAFQVDYATAWDYEHSICEIRARVLIARSSPSAVSGPSSSAAGGHTQDRRVEIREEGYMDSTGPQVRRPPAPRPTPHEEFSPPSAAALHAESSSPPRGDCCPLCDGRGHGIAQCTANVPPEEKRRRLQAGRHCFRCGKQNHIARACQTARTLSCSRYSRRHLTSLFDVAQAGSAHATRSSHSAGQGGLPTVLKPSHAASSVVTASTRTTRPTPVYLQTFRAWATGPNGQLLVRALLDKGSQRTFIRRDFSRALGYSVEGVEDLKLVTFGKSHHAAAEKYPRVSVTVASQNNGKQVVIDAIEVPIICVVTSPPITDDTLRLMHEHGLFAADTSPASAYMDDHISILIGSDFYWKVTSGNISRLTPHLTAVETMFGWTLQGAHSDETGWTSGSSSALFLALMEPSLYDAAADNELLSLWRLDAIEIKERPDASVLDRAAVEQFESDVRKNGARYEVPLMIQEPGLDASADNYRLAEQRLRVQMRRFRDQPELLSQYDNAIRTYFNDGHAERVPEHDGDQCSTTKYYMPHHGVVRRDAVTTKLRVVFVASSHVSGQPSLNSILCKGPKLDADLLRLILNFRALSHKRISVGKPADDRAQSREIRTQPKDFNEPTTF</sequence>
<feature type="domain" description="CCHC-type" evidence="3">
    <location>
        <begin position="196"/>
        <end position="209"/>
    </location>
</feature>
<reference evidence="4 5" key="1">
    <citation type="journal article" date="2020" name="Cell">
        <title>Large-Scale Comparative Analyses of Tick Genomes Elucidate Their Genetic Diversity and Vector Capacities.</title>
        <authorList>
            <consortium name="Tick Genome and Microbiome Consortium (TIGMIC)"/>
            <person name="Jia N."/>
            <person name="Wang J."/>
            <person name="Shi W."/>
            <person name="Du L."/>
            <person name="Sun Y."/>
            <person name="Zhan W."/>
            <person name="Jiang J.F."/>
            <person name="Wang Q."/>
            <person name="Zhang B."/>
            <person name="Ji P."/>
            <person name="Bell-Sakyi L."/>
            <person name="Cui X.M."/>
            <person name="Yuan T.T."/>
            <person name="Jiang B.G."/>
            <person name="Yang W.F."/>
            <person name="Lam T.T."/>
            <person name="Chang Q.C."/>
            <person name="Ding S.J."/>
            <person name="Wang X.J."/>
            <person name="Zhu J.G."/>
            <person name="Ruan X.D."/>
            <person name="Zhao L."/>
            <person name="Wei J.T."/>
            <person name="Ye R.Z."/>
            <person name="Que T.C."/>
            <person name="Du C.H."/>
            <person name="Zhou Y.H."/>
            <person name="Cheng J.X."/>
            <person name="Dai P.F."/>
            <person name="Guo W.B."/>
            <person name="Han X.H."/>
            <person name="Huang E.J."/>
            <person name="Li L.F."/>
            <person name="Wei W."/>
            <person name="Gao Y.C."/>
            <person name="Liu J.Z."/>
            <person name="Shao H.Z."/>
            <person name="Wang X."/>
            <person name="Wang C.C."/>
            <person name="Yang T.C."/>
            <person name="Huo Q.B."/>
            <person name="Li W."/>
            <person name="Chen H.Y."/>
            <person name="Chen S.E."/>
            <person name="Zhou L.G."/>
            <person name="Ni X.B."/>
            <person name="Tian J.H."/>
            <person name="Sheng Y."/>
            <person name="Liu T."/>
            <person name="Pan Y.S."/>
            <person name="Xia L.Y."/>
            <person name="Li J."/>
            <person name="Zhao F."/>
            <person name="Cao W.C."/>
        </authorList>
    </citation>
    <scope>NUCLEOTIDE SEQUENCE [LARGE SCALE GENOMIC DNA]</scope>
    <source>
        <strain evidence="4">HaeL-2018</strain>
    </source>
</reference>
<evidence type="ECO:0000313" key="4">
    <source>
        <dbReference type="EMBL" id="KAH9375562.1"/>
    </source>
</evidence>
<comment type="caution">
    <text evidence="4">The sequence shown here is derived from an EMBL/GenBank/DDBJ whole genome shotgun (WGS) entry which is preliminary data.</text>
</comment>
<keyword evidence="5" id="KW-1185">Reference proteome</keyword>
<dbReference type="SMART" id="SM00343">
    <property type="entry name" value="ZnF_C2HC"/>
    <property type="match status" value="2"/>
</dbReference>
<dbReference type="PANTHER" id="PTHR47331">
    <property type="entry name" value="PHD-TYPE DOMAIN-CONTAINING PROTEIN"/>
    <property type="match status" value="1"/>
</dbReference>
<name>A0A9J6GK42_HAELO</name>
<dbReference type="GO" id="GO:0008270">
    <property type="term" value="F:zinc ion binding"/>
    <property type="evidence" value="ECO:0007669"/>
    <property type="project" value="UniProtKB-KW"/>
</dbReference>
<keyword evidence="1" id="KW-0479">Metal-binding</keyword>
<feature type="compositionally biased region" description="Basic and acidic residues" evidence="2">
    <location>
        <begin position="653"/>
        <end position="676"/>
    </location>
</feature>
<keyword evidence="1" id="KW-0863">Zinc-finger</keyword>
<evidence type="ECO:0000256" key="1">
    <source>
        <dbReference type="PROSITE-ProRule" id="PRU00047"/>
    </source>
</evidence>
<dbReference type="VEuPathDB" id="VectorBase:HLOH_041940"/>
<dbReference type="PROSITE" id="PS50158">
    <property type="entry name" value="ZF_CCHC"/>
    <property type="match status" value="1"/>
</dbReference>
<dbReference type="PANTHER" id="PTHR47331:SF5">
    <property type="entry name" value="RIBONUCLEASE H"/>
    <property type="match status" value="1"/>
</dbReference>
<keyword evidence="1" id="KW-0862">Zinc</keyword>
<feature type="region of interest" description="Disordered" evidence="2">
    <location>
        <begin position="650"/>
        <end position="676"/>
    </location>
</feature>
<dbReference type="AlphaFoldDB" id="A0A9J6GK42"/>
<dbReference type="OMA" id="HATRSSH"/>
<dbReference type="Proteomes" id="UP000821853">
    <property type="component" value="Chromosome 5"/>
</dbReference>
<gene>
    <name evidence="4" type="ORF">HPB48_002547</name>
</gene>
<dbReference type="Gene3D" id="4.10.60.10">
    <property type="entry name" value="Zinc finger, CCHC-type"/>
    <property type="match status" value="1"/>
</dbReference>
<evidence type="ECO:0000259" key="3">
    <source>
        <dbReference type="PROSITE" id="PS50158"/>
    </source>
</evidence>
<accession>A0A9J6GK42</accession>
<organism evidence="4 5">
    <name type="scientific">Haemaphysalis longicornis</name>
    <name type="common">Bush tick</name>
    <dbReference type="NCBI Taxonomy" id="44386"/>
    <lineage>
        <taxon>Eukaryota</taxon>
        <taxon>Metazoa</taxon>
        <taxon>Ecdysozoa</taxon>
        <taxon>Arthropoda</taxon>
        <taxon>Chelicerata</taxon>
        <taxon>Arachnida</taxon>
        <taxon>Acari</taxon>
        <taxon>Parasitiformes</taxon>
        <taxon>Ixodida</taxon>
        <taxon>Ixodoidea</taxon>
        <taxon>Ixodidae</taxon>
        <taxon>Haemaphysalinae</taxon>
        <taxon>Haemaphysalis</taxon>
    </lineage>
</organism>
<proteinExistence type="predicted"/>
<feature type="region of interest" description="Disordered" evidence="2">
    <location>
        <begin position="119"/>
        <end position="159"/>
    </location>
</feature>